<feature type="domain" description="VOC" evidence="1">
    <location>
        <begin position="112"/>
        <end position="240"/>
    </location>
</feature>
<sequence length="246" mass="25369">MAAMSPDPLSLTDVAITVAAAPAASAELYTALLGAPVGPGHWAASNASVTVRGDDEPAWAAFQVADLPGAAALLARRGRDVSGPDHAGARRLVSEPALGIVADAGASAGAPALDHVVFTAASVDAAVALFAGCLELNLRLIREFGELSQLFFRSGSTVVEVLAGQRGAAVDTGGSGDDQDRRTVGLWGVAWRCADLDSEHRRLTQAGLELSEIRTGRKPGTRVATIREHALGTPTILLEQAPRPDR</sequence>
<evidence type="ECO:0000313" key="3">
    <source>
        <dbReference type="Proteomes" id="UP000053405"/>
    </source>
</evidence>
<reference evidence="2 3" key="1">
    <citation type="submission" date="2012-12" db="EMBL/GenBank/DDBJ databases">
        <title>Whole genome shotgun sequence of Gordonia hirsuta NBRC 16056.</title>
        <authorList>
            <person name="Isaki-Nakamura S."/>
            <person name="Hosoyama A."/>
            <person name="Tsuchikane K."/>
            <person name="Katsumata H."/>
            <person name="Baba S."/>
            <person name="Yamazaki S."/>
            <person name="Fujita N."/>
        </authorList>
    </citation>
    <scope>NUCLEOTIDE SEQUENCE [LARGE SCALE GENOMIC DNA]</scope>
    <source>
        <strain evidence="2 3">NBRC 16056</strain>
    </source>
</reference>
<proteinExistence type="predicted"/>
<dbReference type="InterPro" id="IPR029068">
    <property type="entry name" value="Glyas_Bleomycin-R_OHBP_Dase"/>
</dbReference>
<organism evidence="2 3">
    <name type="scientific">Gordonia hirsuta DSM 44140 = NBRC 16056</name>
    <dbReference type="NCBI Taxonomy" id="1121927"/>
    <lineage>
        <taxon>Bacteria</taxon>
        <taxon>Bacillati</taxon>
        <taxon>Actinomycetota</taxon>
        <taxon>Actinomycetes</taxon>
        <taxon>Mycobacteriales</taxon>
        <taxon>Gordoniaceae</taxon>
        <taxon>Gordonia</taxon>
    </lineage>
</organism>
<name>L7L5Q2_9ACTN</name>
<dbReference type="SUPFAM" id="SSF54593">
    <property type="entry name" value="Glyoxalase/Bleomycin resistance protein/Dihydroxybiphenyl dioxygenase"/>
    <property type="match status" value="1"/>
</dbReference>
<dbReference type="AlphaFoldDB" id="L7L5Q2"/>
<dbReference type="STRING" id="1121927.GOHSU_02_02190"/>
<dbReference type="InterPro" id="IPR037523">
    <property type="entry name" value="VOC_core"/>
</dbReference>
<dbReference type="eggNOG" id="COG0346">
    <property type="taxonomic scope" value="Bacteria"/>
</dbReference>
<evidence type="ECO:0000313" key="2">
    <source>
        <dbReference type="EMBL" id="GAC56071.1"/>
    </source>
</evidence>
<dbReference type="Proteomes" id="UP000053405">
    <property type="component" value="Unassembled WGS sequence"/>
</dbReference>
<dbReference type="EMBL" id="BANT01000002">
    <property type="protein sequence ID" value="GAC56071.1"/>
    <property type="molecule type" value="Genomic_DNA"/>
</dbReference>
<accession>L7L5Q2</accession>
<evidence type="ECO:0000259" key="1">
    <source>
        <dbReference type="PROSITE" id="PS51819"/>
    </source>
</evidence>
<comment type="caution">
    <text evidence="2">The sequence shown here is derived from an EMBL/GenBank/DDBJ whole genome shotgun (WGS) entry which is preliminary data.</text>
</comment>
<gene>
    <name evidence="2" type="ORF">GOHSU_02_02190</name>
</gene>
<dbReference type="Pfam" id="PF13669">
    <property type="entry name" value="Glyoxalase_4"/>
    <property type="match status" value="1"/>
</dbReference>
<protein>
    <recommendedName>
        <fullName evidence="1">VOC domain-containing protein</fullName>
    </recommendedName>
</protein>
<dbReference type="PROSITE" id="PS51819">
    <property type="entry name" value="VOC"/>
    <property type="match status" value="1"/>
</dbReference>
<keyword evidence="3" id="KW-1185">Reference proteome</keyword>
<dbReference type="Gene3D" id="3.10.180.10">
    <property type="entry name" value="2,3-Dihydroxybiphenyl 1,2-Dioxygenase, domain 1"/>
    <property type="match status" value="1"/>
</dbReference>